<dbReference type="Pfam" id="PF13414">
    <property type="entry name" value="TPR_11"/>
    <property type="match status" value="1"/>
</dbReference>
<dbReference type="Gene3D" id="1.25.40.10">
    <property type="entry name" value="Tetratricopeptide repeat domain"/>
    <property type="match status" value="2"/>
</dbReference>
<keyword evidence="1" id="KW-0802">TPR repeat</keyword>
<proteinExistence type="predicted"/>
<dbReference type="SUPFAM" id="SSF48452">
    <property type="entry name" value="TPR-like"/>
    <property type="match status" value="1"/>
</dbReference>
<dbReference type="InterPro" id="IPR012668">
    <property type="entry name" value="CHP02466"/>
</dbReference>
<keyword evidence="3" id="KW-1185">Reference proteome</keyword>
<dbReference type="AlphaFoldDB" id="A0A0H4IYB4"/>
<dbReference type="PANTHER" id="PTHR44998:SF1">
    <property type="entry name" value="UDP-N-ACETYLGLUCOSAMINE--PEPTIDE N-ACETYLGLUCOSAMINYLTRANSFERASE 110 KDA SUBUNIT"/>
    <property type="match status" value="1"/>
</dbReference>
<sequence length="534" mass="61022">MKPFTQTDIEKMIDLHNSGDHSQVIKLAKSFLKHNSNQIFLWNIMGASYERENDLMNAKNCYENAVRLNNQIPEIVFNLGAIKFNLNDFDGALQNYDQALSIKPDFVEVHFNKGILYQKKGEFALALENYHKALEIQPGFYEALNNIGSVYQQLGKLDDAIATYKRSLAITKASRTHFNLAGALRNQGNLKLAITEYTNAINIENGNPEFFTDIGDALWHDGNVDEGKKFLLKAIEIDPGHPKANYQLAIFYYDHGLLDQAFHHFEKANIFDSESRALHCLYKLKKYQDFEKKLKKVIGKKHTSPLLATLSTHFAINFNKQDVYNFCPDPLSFVMHAQVPELVDNNKALLKSLLNDIEQAEISDRKQSRLFNGTQSSGNLFQRSENSFRALSEGLKKLIQLYFQSNKEKSCAFIKMFPKEISFSSSWYVRMKKGGHLTSHIHEDGWISGAVYLKIPQHRDNADEGAIELSTHGDNYPVEHDNFPKKVILPKEGDVIFFPSSVFHRTIPFASDEERICIAFDLKPNPELINNNFI</sequence>
<reference evidence="2 3" key="1">
    <citation type="submission" date="2015-03" db="EMBL/GenBank/DDBJ databases">
        <title>Comparative analysis of the OM43 clade including a novel species from Red Sea uncovers genomic and metabolic diversity among marine methylotrophs.</title>
        <authorList>
            <person name="Jimenez-Infante F."/>
            <person name="Ngugi D.K."/>
            <person name="Vinu M."/>
            <person name="Alam I."/>
            <person name="Kamau A."/>
            <person name="Blom J."/>
            <person name="Bajic V.B."/>
            <person name="Stingl U."/>
        </authorList>
    </citation>
    <scope>NUCLEOTIDE SEQUENCE [LARGE SCALE GENOMIC DNA]</scope>
    <source>
        <strain evidence="2 3">MBRSH7</strain>
    </source>
</reference>
<dbReference type="InterPro" id="IPR011990">
    <property type="entry name" value="TPR-like_helical_dom_sf"/>
</dbReference>
<dbReference type="Pfam" id="PF13431">
    <property type="entry name" value="TPR_17"/>
    <property type="match status" value="1"/>
</dbReference>
<dbReference type="PANTHER" id="PTHR44998">
    <property type="match status" value="1"/>
</dbReference>
<dbReference type="Pfam" id="PF13424">
    <property type="entry name" value="TPR_12"/>
    <property type="match status" value="1"/>
</dbReference>
<dbReference type="Gene3D" id="2.60.120.620">
    <property type="entry name" value="q2cbj1_9rhob like domain"/>
    <property type="match status" value="1"/>
</dbReference>
<organism evidence="2 3">
    <name type="scientific">Methylophilales bacterium MBRS-H7</name>
    <dbReference type="NCBI Taxonomy" id="1623450"/>
    <lineage>
        <taxon>Bacteria</taxon>
        <taxon>Pseudomonadati</taxon>
        <taxon>Pseudomonadota</taxon>
        <taxon>Betaproteobacteria</taxon>
        <taxon>Nitrosomonadales</taxon>
        <taxon>OM43 clade</taxon>
    </lineage>
</organism>
<dbReference type="SMART" id="SM00028">
    <property type="entry name" value="TPR"/>
    <property type="match status" value="7"/>
</dbReference>
<dbReference type="OrthoDB" id="549777at2"/>
<accession>A0A0H4IYB4</accession>
<dbReference type="EMBL" id="CP011002">
    <property type="protein sequence ID" value="AKO65991.1"/>
    <property type="molecule type" value="Genomic_DNA"/>
</dbReference>
<name>A0A0H4IYB4_9PROT</name>
<feature type="repeat" description="TPR" evidence="1">
    <location>
        <begin position="208"/>
        <end position="241"/>
    </location>
</feature>
<evidence type="ECO:0000256" key="1">
    <source>
        <dbReference type="PROSITE-ProRule" id="PRU00339"/>
    </source>
</evidence>
<feature type="repeat" description="TPR" evidence="1">
    <location>
        <begin position="73"/>
        <end position="106"/>
    </location>
</feature>
<evidence type="ECO:0000313" key="2">
    <source>
        <dbReference type="EMBL" id="AKO65991.1"/>
    </source>
</evidence>
<dbReference type="InterPro" id="IPR019734">
    <property type="entry name" value="TPR_rpt"/>
</dbReference>
<feature type="repeat" description="TPR" evidence="1">
    <location>
        <begin position="107"/>
        <end position="140"/>
    </location>
</feature>
<gene>
    <name evidence="2" type="ORF">VI33_04590</name>
</gene>
<feature type="repeat" description="TPR" evidence="1">
    <location>
        <begin position="141"/>
        <end position="174"/>
    </location>
</feature>
<dbReference type="Pfam" id="PF13181">
    <property type="entry name" value="TPR_8"/>
    <property type="match status" value="1"/>
</dbReference>
<dbReference type="Proteomes" id="UP000066549">
    <property type="component" value="Chromosome"/>
</dbReference>
<dbReference type="PROSITE" id="PS50005">
    <property type="entry name" value="TPR"/>
    <property type="match status" value="4"/>
</dbReference>
<protein>
    <submittedName>
        <fullName evidence="2">Uncharacterized protein</fullName>
    </submittedName>
</protein>
<dbReference type="PROSITE" id="PS50293">
    <property type="entry name" value="TPR_REGION"/>
    <property type="match status" value="2"/>
</dbReference>
<dbReference type="SUPFAM" id="SSF51197">
    <property type="entry name" value="Clavaminate synthase-like"/>
    <property type="match status" value="1"/>
</dbReference>
<dbReference type="Pfam" id="PF13759">
    <property type="entry name" value="2OG-FeII_Oxy_5"/>
    <property type="match status" value="1"/>
</dbReference>
<evidence type="ECO:0000313" key="3">
    <source>
        <dbReference type="Proteomes" id="UP000066549"/>
    </source>
</evidence>